<dbReference type="FunFam" id="3.30.70.270:FF:000001">
    <property type="entry name" value="Diguanylate cyclase domain protein"/>
    <property type="match status" value="1"/>
</dbReference>
<dbReference type="GO" id="GO:0052621">
    <property type="term" value="F:diguanylate cyclase activity"/>
    <property type="evidence" value="ECO:0007669"/>
    <property type="project" value="UniProtKB-EC"/>
</dbReference>
<dbReference type="PANTHER" id="PTHR45138">
    <property type="entry name" value="REGULATORY COMPONENTS OF SENSORY TRANSDUCTION SYSTEM"/>
    <property type="match status" value="1"/>
</dbReference>
<reference evidence="5" key="1">
    <citation type="journal article" date="2020" name="mSystems">
        <title>Genome- and Community-Level Interaction Insights into Carbon Utilization and Element Cycling Functions of Hydrothermarchaeota in Hydrothermal Sediment.</title>
        <authorList>
            <person name="Zhou Z."/>
            <person name="Liu Y."/>
            <person name="Xu W."/>
            <person name="Pan J."/>
            <person name="Luo Z.H."/>
            <person name="Li M."/>
        </authorList>
    </citation>
    <scope>NUCLEOTIDE SEQUENCE [LARGE SCALE GENOMIC DNA]</scope>
    <source>
        <strain evidence="5">HyVt-493</strain>
    </source>
</reference>
<dbReference type="InterPro" id="IPR029787">
    <property type="entry name" value="Nucleotide_cyclase"/>
</dbReference>
<dbReference type="SUPFAM" id="SSF55073">
    <property type="entry name" value="Nucleotide cyclase"/>
    <property type="match status" value="1"/>
</dbReference>
<dbReference type="NCBIfam" id="TIGR00254">
    <property type="entry name" value="GGDEF"/>
    <property type="match status" value="1"/>
</dbReference>
<dbReference type="EC" id="2.7.7.65" evidence="2"/>
<dbReference type="Pfam" id="PF00990">
    <property type="entry name" value="GGDEF"/>
    <property type="match status" value="1"/>
</dbReference>
<dbReference type="InterPro" id="IPR050469">
    <property type="entry name" value="Diguanylate_Cyclase"/>
</dbReference>
<dbReference type="SMART" id="SM00267">
    <property type="entry name" value="GGDEF"/>
    <property type="match status" value="1"/>
</dbReference>
<protein>
    <recommendedName>
        <fullName evidence="2">diguanylate cyclase</fullName>
        <ecNumber evidence="2">2.7.7.65</ecNumber>
    </recommendedName>
</protein>
<dbReference type="InterPro" id="IPR000160">
    <property type="entry name" value="GGDEF_dom"/>
</dbReference>
<dbReference type="Gene3D" id="3.30.70.270">
    <property type="match status" value="1"/>
</dbReference>
<comment type="cofactor">
    <cofactor evidence="1">
        <name>Mg(2+)</name>
        <dbReference type="ChEBI" id="CHEBI:18420"/>
    </cofactor>
</comment>
<evidence type="ECO:0000256" key="2">
    <source>
        <dbReference type="ARBA" id="ARBA00012528"/>
    </source>
</evidence>
<dbReference type="EMBL" id="DRMS01000070">
    <property type="protein sequence ID" value="HFC91530.1"/>
    <property type="molecule type" value="Genomic_DNA"/>
</dbReference>
<dbReference type="PANTHER" id="PTHR45138:SF9">
    <property type="entry name" value="DIGUANYLATE CYCLASE DGCM-RELATED"/>
    <property type="match status" value="1"/>
</dbReference>
<dbReference type="CDD" id="cd01949">
    <property type="entry name" value="GGDEF"/>
    <property type="match status" value="1"/>
</dbReference>
<evidence type="ECO:0000313" key="5">
    <source>
        <dbReference type="EMBL" id="HFC91530.1"/>
    </source>
</evidence>
<dbReference type="InterPro" id="IPR035965">
    <property type="entry name" value="PAS-like_dom_sf"/>
</dbReference>
<accession>A0A7V2SY20</accession>
<evidence type="ECO:0000256" key="3">
    <source>
        <dbReference type="ARBA" id="ARBA00034247"/>
    </source>
</evidence>
<dbReference type="InterPro" id="IPR043128">
    <property type="entry name" value="Rev_trsase/Diguanyl_cyclase"/>
</dbReference>
<evidence type="ECO:0000259" key="4">
    <source>
        <dbReference type="PROSITE" id="PS50887"/>
    </source>
</evidence>
<sequence>MSLHRKMIIFQRRNSRFQRVGERLLKAYLLKGIMQMVITKNEQTLFFKTLNFLPTPALIAREDKCNHRGRVLFVNKAFVKTIGYRVTDIPDHLSFISKAYPDINYRHEMTNTWLDKITQLVNREISLLQLCSKIHCKDQKYRWFDIRTELRSTIGKGVIIVLFNNVDKAKTEALQYAKLASIDPLTKLANRRYIQQLLQQEKSHQGRDNQTESFSLVMADIDFFKQINDTYGHSCGDYVIETVARIMRQTTRKVDTVARWGGEEYLLLLPQTNTIEARIVVKKIMSRIHSYAFVWEGKRFKVTLTYGITAYHANEETDETIKRVDSCLYQGKEMGRNCIVSDGLLEAWGG</sequence>
<dbReference type="AlphaFoldDB" id="A0A7V2SY20"/>
<evidence type="ECO:0000256" key="1">
    <source>
        <dbReference type="ARBA" id="ARBA00001946"/>
    </source>
</evidence>
<feature type="domain" description="GGDEF" evidence="4">
    <location>
        <begin position="212"/>
        <end position="344"/>
    </location>
</feature>
<organism evidence="5">
    <name type="scientific">Leucothrix mucor</name>
    <dbReference type="NCBI Taxonomy" id="45248"/>
    <lineage>
        <taxon>Bacteria</taxon>
        <taxon>Pseudomonadati</taxon>
        <taxon>Pseudomonadota</taxon>
        <taxon>Gammaproteobacteria</taxon>
        <taxon>Thiotrichales</taxon>
        <taxon>Thiotrichaceae</taxon>
        <taxon>Leucothrix</taxon>
    </lineage>
</organism>
<gene>
    <name evidence="5" type="ORF">ENJ51_01820</name>
</gene>
<dbReference type="PROSITE" id="PS50887">
    <property type="entry name" value="GGDEF"/>
    <property type="match status" value="1"/>
</dbReference>
<dbReference type="Proteomes" id="UP000885750">
    <property type="component" value="Unassembled WGS sequence"/>
</dbReference>
<dbReference type="SUPFAM" id="SSF55785">
    <property type="entry name" value="PYP-like sensor domain (PAS domain)"/>
    <property type="match status" value="1"/>
</dbReference>
<comment type="caution">
    <text evidence="5">The sequence shown here is derived from an EMBL/GenBank/DDBJ whole genome shotgun (WGS) entry which is preliminary data.</text>
</comment>
<proteinExistence type="predicted"/>
<name>A0A7V2SY20_LEUMU</name>
<comment type="catalytic activity">
    <reaction evidence="3">
        <text>2 GTP = 3',3'-c-di-GMP + 2 diphosphate</text>
        <dbReference type="Rhea" id="RHEA:24898"/>
        <dbReference type="ChEBI" id="CHEBI:33019"/>
        <dbReference type="ChEBI" id="CHEBI:37565"/>
        <dbReference type="ChEBI" id="CHEBI:58805"/>
        <dbReference type="EC" id="2.7.7.65"/>
    </reaction>
</comment>